<evidence type="ECO:0000256" key="11">
    <source>
        <dbReference type="ARBA" id="ARBA00022989"/>
    </source>
</evidence>
<keyword evidence="15 19" id="KW-0472">Membrane</keyword>
<dbReference type="OMA" id="GSSHWGF"/>
<protein>
    <recommendedName>
        <fullName evidence="6">Autophagy-related protein 27</fullName>
    </recommendedName>
</protein>
<keyword evidence="13" id="KW-0333">Golgi apparatus</keyword>
<dbReference type="InterPro" id="IPR044865">
    <property type="entry name" value="MRH_dom"/>
</dbReference>
<accession>A0A0D2KZJ1</accession>
<dbReference type="GO" id="GO:0034045">
    <property type="term" value="C:phagophore assembly site membrane"/>
    <property type="evidence" value="ECO:0007669"/>
    <property type="project" value="UniProtKB-SubCell"/>
</dbReference>
<dbReference type="SUPFAM" id="SSF50911">
    <property type="entry name" value="Mannose 6-phosphate receptor domain"/>
    <property type="match status" value="1"/>
</dbReference>
<keyword evidence="8 19" id="KW-0812">Transmembrane</keyword>
<feature type="signal peptide" evidence="20">
    <location>
        <begin position="1"/>
        <end position="24"/>
    </location>
</feature>
<evidence type="ECO:0000256" key="5">
    <source>
        <dbReference type="ARBA" id="ARBA00005363"/>
    </source>
</evidence>
<evidence type="ECO:0000313" key="22">
    <source>
        <dbReference type="EMBL" id="KJA19897.1"/>
    </source>
</evidence>
<evidence type="ECO:0000256" key="13">
    <source>
        <dbReference type="ARBA" id="ARBA00023034"/>
    </source>
</evidence>
<dbReference type="InterPro" id="IPR009011">
    <property type="entry name" value="Man6P_isomerase_rcpt-bd_dom_sf"/>
</dbReference>
<keyword evidence="7" id="KW-0813">Transport</keyword>
<sequence>MILRSSLLVVGSFILGNGVISARAGTPFDCHINLGNNKFDLTTLAGEQVVNKTRNTQPTSTVDSLKFNLCSDLNIQSDMPESDQCPLGTRACYTQVNKKAEEPDRVISVIPMAVARKMDDYIANFESTSLFTVLSLVLHGTDYPTTDPKPQSLNLTLICDQQSNSDPKFLSYDGSKLDVEWTTSAGCPLKEEGGDAGGDKDEDKDKDKEDSKKDDPPKQHVGSGIGWFFLVLFLSLAAYFGLGAYYNYSTYGATGYDLIPHRDFWKEVPYMLSDVVSHLCSTVHPRRTSSRGGYISV</sequence>
<evidence type="ECO:0000256" key="15">
    <source>
        <dbReference type="ARBA" id="ARBA00023136"/>
    </source>
</evidence>
<evidence type="ECO:0000256" key="10">
    <source>
        <dbReference type="ARBA" id="ARBA00022927"/>
    </source>
</evidence>
<dbReference type="OrthoDB" id="29460at2759"/>
<dbReference type="GO" id="GO:0030659">
    <property type="term" value="C:cytoplasmic vesicle membrane"/>
    <property type="evidence" value="ECO:0007669"/>
    <property type="project" value="UniProtKB-SubCell"/>
</dbReference>
<dbReference type="GO" id="GO:0031966">
    <property type="term" value="C:mitochondrial membrane"/>
    <property type="evidence" value="ECO:0007669"/>
    <property type="project" value="UniProtKB-SubCell"/>
</dbReference>
<dbReference type="GO" id="GO:0006914">
    <property type="term" value="P:autophagy"/>
    <property type="evidence" value="ECO:0007669"/>
    <property type="project" value="UniProtKB-KW"/>
</dbReference>
<dbReference type="Gene3D" id="2.70.130.10">
    <property type="entry name" value="Mannose-6-phosphate receptor binding domain"/>
    <property type="match status" value="1"/>
</dbReference>
<evidence type="ECO:0000256" key="14">
    <source>
        <dbReference type="ARBA" id="ARBA00023128"/>
    </source>
</evidence>
<evidence type="ECO:0000256" key="4">
    <source>
        <dbReference type="ARBA" id="ARBA00004614"/>
    </source>
</evidence>
<evidence type="ECO:0000256" key="2">
    <source>
        <dbReference type="ARBA" id="ARBA00004358"/>
    </source>
</evidence>
<evidence type="ECO:0000256" key="16">
    <source>
        <dbReference type="ARBA" id="ARBA00023157"/>
    </source>
</evidence>
<dbReference type="PROSITE" id="PS51914">
    <property type="entry name" value="MRH"/>
    <property type="match status" value="1"/>
</dbReference>
<dbReference type="PANTHER" id="PTHR15071:SF13">
    <property type="entry name" value="AUTOPHAGY-RELATED PROTEIN 27"/>
    <property type="match status" value="1"/>
</dbReference>
<evidence type="ECO:0000313" key="23">
    <source>
        <dbReference type="Proteomes" id="UP000054270"/>
    </source>
</evidence>
<evidence type="ECO:0000256" key="1">
    <source>
        <dbReference type="ARBA" id="ARBA00004304"/>
    </source>
</evidence>
<keyword evidence="23" id="KW-1185">Reference proteome</keyword>
<dbReference type="GO" id="GO:0015031">
    <property type="term" value="P:protein transport"/>
    <property type="evidence" value="ECO:0007669"/>
    <property type="project" value="UniProtKB-KW"/>
</dbReference>
<dbReference type="STRING" id="945553.A0A0D2KZJ1"/>
<evidence type="ECO:0000256" key="19">
    <source>
        <dbReference type="SAM" id="Phobius"/>
    </source>
</evidence>
<evidence type="ECO:0000256" key="12">
    <source>
        <dbReference type="ARBA" id="ARBA00023006"/>
    </source>
</evidence>
<keyword evidence="17" id="KW-0968">Cytoplasmic vesicle</keyword>
<evidence type="ECO:0000256" key="6">
    <source>
        <dbReference type="ARBA" id="ARBA00013776"/>
    </source>
</evidence>
<evidence type="ECO:0000256" key="20">
    <source>
        <dbReference type="SAM" id="SignalP"/>
    </source>
</evidence>
<evidence type="ECO:0000256" key="8">
    <source>
        <dbReference type="ARBA" id="ARBA00022692"/>
    </source>
</evidence>
<evidence type="ECO:0000256" key="17">
    <source>
        <dbReference type="ARBA" id="ARBA00023329"/>
    </source>
</evidence>
<dbReference type="AlphaFoldDB" id="A0A0D2KZJ1"/>
<organism evidence="22 23">
    <name type="scientific">Hypholoma sublateritium (strain FD-334 SS-4)</name>
    <dbReference type="NCBI Taxonomy" id="945553"/>
    <lineage>
        <taxon>Eukaryota</taxon>
        <taxon>Fungi</taxon>
        <taxon>Dikarya</taxon>
        <taxon>Basidiomycota</taxon>
        <taxon>Agaricomycotina</taxon>
        <taxon>Agaricomycetes</taxon>
        <taxon>Agaricomycetidae</taxon>
        <taxon>Agaricales</taxon>
        <taxon>Agaricineae</taxon>
        <taxon>Strophariaceae</taxon>
        <taxon>Hypholoma</taxon>
    </lineage>
</organism>
<dbReference type="Pfam" id="PF09451">
    <property type="entry name" value="ATG27"/>
    <property type="match status" value="1"/>
</dbReference>
<comment type="subcellular location">
    <subcellularLocation>
        <location evidence="2">Cytoplasmic vesicle membrane</location>
        <topology evidence="2">Single-pass type I membrane protein</topology>
    </subcellularLocation>
    <subcellularLocation>
        <location evidence="4">Golgi apparatus membrane</location>
        <topology evidence="4">Single-pass type I membrane protein</topology>
    </subcellularLocation>
    <subcellularLocation>
        <location evidence="1">Mitochondrion membrane</location>
        <topology evidence="1">Single-pass membrane protein</topology>
    </subcellularLocation>
    <subcellularLocation>
        <location evidence="3">Preautophagosomal structure membrane</location>
        <topology evidence="3">Single-pass type I membrane protein</topology>
    </subcellularLocation>
</comment>
<evidence type="ECO:0000259" key="21">
    <source>
        <dbReference type="PROSITE" id="PS51914"/>
    </source>
</evidence>
<dbReference type="EMBL" id="KN817572">
    <property type="protein sequence ID" value="KJA19897.1"/>
    <property type="molecule type" value="Genomic_DNA"/>
</dbReference>
<proteinExistence type="inferred from homology"/>
<reference evidence="23" key="1">
    <citation type="submission" date="2014-04" db="EMBL/GenBank/DDBJ databases">
        <title>Evolutionary Origins and Diversification of the Mycorrhizal Mutualists.</title>
        <authorList>
            <consortium name="DOE Joint Genome Institute"/>
            <consortium name="Mycorrhizal Genomics Consortium"/>
            <person name="Kohler A."/>
            <person name="Kuo A."/>
            <person name="Nagy L.G."/>
            <person name="Floudas D."/>
            <person name="Copeland A."/>
            <person name="Barry K.W."/>
            <person name="Cichocki N."/>
            <person name="Veneault-Fourrey C."/>
            <person name="LaButti K."/>
            <person name="Lindquist E.A."/>
            <person name="Lipzen A."/>
            <person name="Lundell T."/>
            <person name="Morin E."/>
            <person name="Murat C."/>
            <person name="Riley R."/>
            <person name="Ohm R."/>
            <person name="Sun H."/>
            <person name="Tunlid A."/>
            <person name="Henrissat B."/>
            <person name="Grigoriev I.V."/>
            <person name="Hibbett D.S."/>
            <person name="Martin F."/>
        </authorList>
    </citation>
    <scope>NUCLEOTIDE SEQUENCE [LARGE SCALE GENOMIC DNA]</scope>
    <source>
        <strain evidence="23">FD-334 SS-4</strain>
    </source>
</reference>
<keyword evidence="11 19" id="KW-1133">Transmembrane helix</keyword>
<feature type="transmembrane region" description="Helical" evidence="19">
    <location>
        <begin position="225"/>
        <end position="246"/>
    </location>
</feature>
<comment type="similarity">
    <text evidence="5">Belongs to the ATG27 family.</text>
</comment>
<keyword evidence="14" id="KW-0496">Mitochondrion</keyword>
<feature type="chain" id="PRO_5002257418" description="Autophagy-related protein 27" evidence="20">
    <location>
        <begin position="25"/>
        <end position="297"/>
    </location>
</feature>
<evidence type="ECO:0000256" key="3">
    <source>
        <dbReference type="ARBA" id="ARBA00004472"/>
    </source>
</evidence>
<keyword evidence="10" id="KW-0653">Protein transport</keyword>
<feature type="domain" description="MRH" evidence="21">
    <location>
        <begin position="28"/>
        <end position="189"/>
    </location>
</feature>
<keyword evidence="9 20" id="KW-0732">Signal</keyword>
<dbReference type="InterPro" id="IPR018939">
    <property type="entry name" value="Autophagy-rel_prot_27"/>
</dbReference>
<evidence type="ECO:0000256" key="9">
    <source>
        <dbReference type="ARBA" id="ARBA00022729"/>
    </source>
</evidence>
<evidence type="ECO:0000256" key="7">
    <source>
        <dbReference type="ARBA" id="ARBA00022448"/>
    </source>
</evidence>
<dbReference type="PANTHER" id="PTHR15071">
    <property type="entry name" value="MANNOSE-6-PHOSPHATE RECEPTOR FAMILY MEMBER"/>
    <property type="match status" value="1"/>
</dbReference>
<feature type="region of interest" description="Disordered" evidence="18">
    <location>
        <begin position="186"/>
        <end position="219"/>
    </location>
</feature>
<dbReference type="Proteomes" id="UP000054270">
    <property type="component" value="Unassembled WGS sequence"/>
</dbReference>
<gene>
    <name evidence="22" type="ORF">HYPSUDRAFT_43772</name>
</gene>
<name>A0A0D2KZJ1_HYPSF</name>
<feature type="compositionally biased region" description="Basic and acidic residues" evidence="18">
    <location>
        <begin position="189"/>
        <end position="218"/>
    </location>
</feature>
<evidence type="ECO:0000256" key="18">
    <source>
        <dbReference type="SAM" id="MobiDB-lite"/>
    </source>
</evidence>
<keyword evidence="12" id="KW-0072">Autophagy</keyword>
<dbReference type="GO" id="GO:0000139">
    <property type="term" value="C:Golgi membrane"/>
    <property type="evidence" value="ECO:0007669"/>
    <property type="project" value="UniProtKB-SubCell"/>
</dbReference>
<keyword evidence="16" id="KW-1015">Disulfide bond</keyword>